<proteinExistence type="predicted"/>
<evidence type="ECO:0000313" key="1">
    <source>
        <dbReference type="EMBL" id="MUI39809.1"/>
    </source>
</evidence>
<dbReference type="EMBL" id="CP136985">
    <property type="protein sequence ID" value="WOS74492.1"/>
    <property type="molecule type" value="Genomic_DNA"/>
</dbReference>
<dbReference type="Proteomes" id="UP000433532">
    <property type="component" value="Unassembled WGS sequence"/>
</dbReference>
<dbReference type="EMBL" id="WOAD01000112">
    <property type="protein sequence ID" value="MUI39809.1"/>
    <property type="molecule type" value="Genomic_DNA"/>
</dbReference>
<reference evidence="3" key="3">
    <citation type="submission" date="2023-06" db="EMBL/GenBank/DDBJ databases">
        <authorList>
            <consortium name="Clinical and Environmental Microbiology Branch: Whole genome sequencing antimicrobial resistance pathogens in the healthcare setting"/>
        </authorList>
    </citation>
    <scope>NUCLEOTIDE SEQUENCE</scope>
    <source>
        <strain evidence="3">2021CK-01020</strain>
        <plasmid evidence="3">unnamed1</plasmid>
    </source>
</reference>
<gene>
    <name evidence="2" type="ORF">DY940_33760</name>
    <name evidence="1" type="ORF">GNQ48_33255</name>
    <name evidence="3" type="ORF">L4V69_02630</name>
</gene>
<dbReference type="Proteomes" id="UP000276985">
    <property type="component" value="Unassembled WGS sequence"/>
</dbReference>
<reference evidence="3" key="4">
    <citation type="submission" date="2023-10" db="EMBL/GenBank/DDBJ databases">
        <title>Pathogen: clinical or host-associated sample.</title>
        <authorList>
            <person name="Hergert J."/>
            <person name="Casey R."/>
            <person name="Wagner J."/>
            <person name="Young E.L."/>
            <person name="Oakeson K.F."/>
        </authorList>
    </citation>
    <scope>NUCLEOTIDE SEQUENCE</scope>
    <source>
        <strain evidence="3">2021CK-01020</strain>
        <plasmid evidence="3">unnamed1</plasmid>
    </source>
</reference>
<sequence length="99" mass="11217">MSHLNEKQCELAAKLKADGFTLMVESKPEVGKRVEAVRIFQPRGFGGVILRTVRKIVPITRMAEYSYTDTLNNEAGLVESDFDGWRELQTYSEQSVPTH</sequence>
<protein>
    <submittedName>
        <fullName evidence="1">Uncharacterized protein</fullName>
    </submittedName>
</protein>
<dbReference type="Proteomes" id="UP001297540">
    <property type="component" value="Plasmid unnamed1"/>
</dbReference>
<reference evidence="1 5" key="2">
    <citation type="submission" date="2019-11" db="EMBL/GenBank/DDBJ databases">
        <title>Genomes of ocular Pseudomonas aeruginosa isolates.</title>
        <authorList>
            <person name="Khan M."/>
            <person name="Rice S.A."/>
            <person name="Willcox M.D.P."/>
            <person name="Stapleton F."/>
        </authorList>
    </citation>
    <scope>NUCLEOTIDE SEQUENCE [LARGE SCALE GENOMIC DNA]</scope>
    <source>
        <strain evidence="1 5">PA221</strain>
    </source>
</reference>
<accession>A0A2K4XID3</accession>
<dbReference type="RefSeq" id="WP_019484812.1">
    <property type="nucleotide sequence ID" value="NZ_CBDDSI010000018.1"/>
</dbReference>
<evidence type="ECO:0000313" key="6">
    <source>
        <dbReference type="Proteomes" id="UP001297540"/>
    </source>
</evidence>
<organism evidence="1 5">
    <name type="scientific">Pseudomonas aeruginosa</name>
    <dbReference type="NCBI Taxonomy" id="287"/>
    <lineage>
        <taxon>Bacteria</taxon>
        <taxon>Pseudomonadati</taxon>
        <taxon>Pseudomonadota</taxon>
        <taxon>Gammaproteobacteria</taxon>
        <taxon>Pseudomonadales</taxon>
        <taxon>Pseudomonadaceae</taxon>
        <taxon>Pseudomonas</taxon>
    </lineage>
</organism>
<dbReference type="EMBL" id="RXTL01000067">
    <property type="protein sequence ID" value="RTS38362.1"/>
    <property type="molecule type" value="Genomic_DNA"/>
</dbReference>
<evidence type="ECO:0000313" key="2">
    <source>
        <dbReference type="EMBL" id="RTS38362.1"/>
    </source>
</evidence>
<evidence type="ECO:0000313" key="5">
    <source>
        <dbReference type="Proteomes" id="UP000433532"/>
    </source>
</evidence>
<evidence type="ECO:0000313" key="3">
    <source>
        <dbReference type="EMBL" id="WOS74492.1"/>
    </source>
</evidence>
<geneLocation type="plasmid" evidence="3 6">
    <name>unnamed1</name>
</geneLocation>
<keyword evidence="3" id="KW-0614">Plasmid</keyword>
<dbReference type="AlphaFoldDB" id="A0A2K4XID3"/>
<name>A0A2K4XID3_PSEAI</name>
<evidence type="ECO:0000313" key="4">
    <source>
        <dbReference type="Proteomes" id="UP000276985"/>
    </source>
</evidence>
<reference evidence="2 4" key="1">
    <citation type="submission" date="2018-12" db="EMBL/GenBank/DDBJ databases">
        <title>Pseudomonas aeruginosa Diversity Panel.</title>
        <authorList>
            <person name="Snesrud E."/>
            <person name="Mcgann P."/>
        </authorList>
    </citation>
    <scope>NUCLEOTIDE SEQUENCE [LARGE SCALE GENOMIC DNA]</scope>
    <source>
        <strain evidence="2 4">MRSN6241</strain>
    </source>
</reference>